<reference evidence="1 3" key="1">
    <citation type="journal article" date="2015" name="BMC Genomics">
        <title>Genome mining reveals unlocked bioactive potential of marine Gram-negative bacteria.</title>
        <authorList>
            <person name="Machado H."/>
            <person name="Sonnenschein E.C."/>
            <person name="Melchiorsen J."/>
            <person name="Gram L."/>
        </authorList>
    </citation>
    <scope>NUCLEOTIDE SEQUENCE [LARGE SCALE GENOMIC DNA]</scope>
    <source>
        <strain evidence="1 3">S3137</strain>
    </source>
</reference>
<evidence type="ECO:0000313" key="4">
    <source>
        <dbReference type="Proteomes" id="UP000305874"/>
    </source>
</evidence>
<gene>
    <name evidence="2" type="ORF">CWC05_05200</name>
    <name evidence="1" type="ORF">TW72_16670</name>
</gene>
<name>A0A0F4PKU2_9GAMM</name>
<reference evidence="2" key="4">
    <citation type="submission" date="2019-09" db="EMBL/GenBank/DDBJ databases">
        <title>Co-occurence of chitin degradation, pigmentation and bioactivity in marine Pseudoalteromonas.</title>
        <authorList>
            <person name="Sonnenschein E.C."/>
            <person name="Bech P.K."/>
        </authorList>
    </citation>
    <scope>NUCLEOTIDE SEQUENCE</scope>
    <source>
        <strain evidence="2">S2897</strain>
    </source>
</reference>
<dbReference type="RefSeq" id="WP_022946374.1">
    <property type="nucleotide sequence ID" value="NZ_DJHQ01000044.1"/>
</dbReference>
<accession>A0A0F4PKU2</accession>
<evidence type="ECO:0000313" key="3">
    <source>
        <dbReference type="Proteomes" id="UP000033664"/>
    </source>
</evidence>
<evidence type="ECO:0008006" key="5">
    <source>
        <dbReference type="Google" id="ProtNLM"/>
    </source>
</evidence>
<reference evidence="2 4" key="2">
    <citation type="submission" date="2017-12" db="EMBL/GenBank/DDBJ databases">
        <authorList>
            <person name="Paulsen S."/>
            <person name="Gram L.K."/>
        </authorList>
    </citation>
    <scope>NUCLEOTIDE SEQUENCE [LARGE SCALE GENOMIC DNA]</scope>
    <source>
        <strain evidence="2 4">S2897</strain>
    </source>
</reference>
<evidence type="ECO:0000313" key="1">
    <source>
        <dbReference type="EMBL" id="KJY96841.1"/>
    </source>
</evidence>
<dbReference type="eggNOG" id="COG2888">
    <property type="taxonomic scope" value="Bacteria"/>
</dbReference>
<dbReference type="Proteomes" id="UP000033664">
    <property type="component" value="Unassembled WGS sequence"/>
</dbReference>
<evidence type="ECO:0000313" key="2">
    <source>
        <dbReference type="EMBL" id="TMP88047.1"/>
    </source>
</evidence>
<organism evidence="1 3">
    <name type="scientific">Pseudoalteromonas ruthenica</name>
    <dbReference type="NCBI Taxonomy" id="151081"/>
    <lineage>
        <taxon>Bacteria</taxon>
        <taxon>Pseudomonadati</taxon>
        <taxon>Pseudomonadota</taxon>
        <taxon>Gammaproteobacteria</taxon>
        <taxon>Alteromonadales</taxon>
        <taxon>Pseudoalteromonadaceae</taxon>
        <taxon>Pseudoalteromonas</taxon>
    </lineage>
</organism>
<dbReference type="PATRIC" id="fig|151081.8.peg.2551"/>
<dbReference type="AlphaFoldDB" id="A0A0F4PKU2"/>
<protein>
    <recommendedName>
        <fullName evidence="5">Zinc ribbon-containing protein</fullName>
    </recommendedName>
</protein>
<keyword evidence="3" id="KW-1185">Reference proteome</keyword>
<dbReference type="OrthoDB" id="3174978at2"/>
<proteinExistence type="predicted"/>
<dbReference type="EMBL" id="JXXZ01000015">
    <property type="protein sequence ID" value="KJY96841.1"/>
    <property type="molecule type" value="Genomic_DNA"/>
</dbReference>
<dbReference type="EMBL" id="PNCG01000003">
    <property type="protein sequence ID" value="TMP88047.1"/>
    <property type="molecule type" value="Genomic_DNA"/>
</dbReference>
<dbReference type="Pfam" id="PF07295">
    <property type="entry name" value="DUF1451"/>
    <property type="match status" value="1"/>
</dbReference>
<dbReference type="Proteomes" id="UP000305874">
    <property type="component" value="Unassembled WGS sequence"/>
</dbReference>
<comment type="caution">
    <text evidence="1">The sequence shown here is derived from an EMBL/GenBank/DDBJ whole genome shotgun (WGS) entry which is preliminary data.</text>
</comment>
<reference evidence="4" key="3">
    <citation type="submission" date="2019-06" db="EMBL/GenBank/DDBJ databases">
        <title>Co-occurence of chitin degradation, pigmentation and bioactivity in marine Pseudoalteromonas.</title>
        <authorList>
            <person name="Sonnenschein E.C."/>
            <person name="Bech P.K."/>
        </authorList>
    </citation>
    <scope>NUCLEOTIDE SEQUENCE [LARGE SCALE GENOMIC DNA]</scope>
    <source>
        <strain evidence="4">S2897</strain>
    </source>
</reference>
<dbReference type="STRING" id="151081.TW72_16670"/>
<dbReference type="GeneID" id="58230131"/>
<dbReference type="InterPro" id="IPR009912">
    <property type="entry name" value="DUF1451"/>
</dbReference>
<sequence>MADYRQWLGQFSDWLKDVKEHEVKDMVSSFMESKQALQELSKDKYEQYKQYLQRDIDHLIEHEKHYNELAWQELKESLWFELSHIEDKSQLEWQALSQDFKHKGVYHAGEWIAMGTLVCQNCHHQVDIYHASEIQPCSQCEGIHFSRQALQP</sequence>